<dbReference type="Proteomes" id="UP001632038">
    <property type="component" value="Unassembled WGS sequence"/>
</dbReference>
<feature type="transmembrane region" description="Helical" evidence="2">
    <location>
        <begin position="87"/>
        <end position="107"/>
    </location>
</feature>
<organism evidence="3 4">
    <name type="scientific">Castilleja foliolosa</name>
    <dbReference type="NCBI Taxonomy" id="1961234"/>
    <lineage>
        <taxon>Eukaryota</taxon>
        <taxon>Viridiplantae</taxon>
        <taxon>Streptophyta</taxon>
        <taxon>Embryophyta</taxon>
        <taxon>Tracheophyta</taxon>
        <taxon>Spermatophyta</taxon>
        <taxon>Magnoliopsida</taxon>
        <taxon>eudicotyledons</taxon>
        <taxon>Gunneridae</taxon>
        <taxon>Pentapetalae</taxon>
        <taxon>asterids</taxon>
        <taxon>lamiids</taxon>
        <taxon>Lamiales</taxon>
        <taxon>Orobanchaceae</taxon>
        <taxon>Pedicularideae</taxon>
        <taxon>Castillejinae</taxon>
        <taxon>Castilleja</taxon>
    </lineage>
</organism>
<evidence type="ECO:0008006" key="5">
    <source>
        <dbReference type="Google" id="ProtNLM"/>
    </source>
</evidence>
<comment type="caution">
    <text evidence="3">The sequence shown here is derived from an EMBL/GenBank/DDBJ whole genome shotgun (WGS) entry which is preliminary data.</text>
</comment>
<name>A0ABD3D303_9LAMI</name>
<keyword evidence="4" id="KW-1185">Reference proteome</keyword>
<evidence type="ECO:0000256" key="2">
    <source>
        <dbReference type="SAM" id="Phobius"/>
    </source>
</evidence>
<proteinExistence type="predicted"/>
<evidence type="ECO:0000313" key="4">
    <source>
        <dbReference type="Proteomes" id="UP001632038"/>
    </source>
</evidence>
<reference evidence="4" key="1">
    <citation type="journal article" date="2024" name="IScience">
        <title>Strigolactones Initiate the Formation of Haustorium-like Structures in Castilleja.</title>
        <authorList>
            <person name="Buerger M."/>
            <person name="Peterson D."/>
            <person name="Chory J."/>
        </authorList>
    </citation>
    <scope>NUCLEOTIDE SEQUENCE [LARGE SCALE GENOMIC DNA]</scope>
</reference>
<keyword evidence="2" id="KW-1133">Transmembrane helix</keyword>
<protein>
    <recommendedName>
        <fullName evidence="5">Essential MCU regulator, mitochondrial</fullName>
    </recommendedName>
</protein>
<dbReference type="PANTHER" id="PTHR34278">
    <property type="entry name" value="PROTEIN THI031, PUTATIVE-RELATED"/>
    <property type="match status" value="1"/>
</dbReference>
<dbReference type="AlphaFoldDB" id="A0ABD3D303"/>
<evidence type="ECO:0000313" key="3">
    <source>
        <dbReference type="EMBL" id="KAL3636658.1"/>
    </source>
</evidence>
<dbReference type="PANTHER" id="PTHR34278:SF1">
    <property type="entry name" value="PROTEIN THI031, PUTATIVE-RELATED"/>
    <property type="match status" value="1"/>
</dbReference>
<keyword evidence="2" id="KW-0812">Transmembrane</keyword>
<feature type="region of interest" description="Disordered" evidence="1">
    <location>
        <begin position="1"/>
        <end position="26"/>
    </location>
</feature>
<keyword evidence="2" id="KW-0472">Membrane</keyword>
<dbReference type="EMBL" id="JAVIJP010000026">
    <property type="protein sequence ID" value="KAL3636658.1"/>
    <property type="molecule type" value="Genomic_DNA"/>
</dbReference>
<gene>
    <name evidence="3" type="ORF">CASFOL_018957</name>
</gene>
<evidence type="ECO:0000256" key="1">
    <source>
        <dbReference type="SAM" id="MobiDB-lite"/>
    </source>
</evidence>
<accession>A0ABD3D303</accession>
<sequence length="127" mass="13649">MNRKGRQRGMVSTFPANARPKEGRQRGMVLTFPVHARPISGRCPNELSSPLTAGLFAKVPSKPTNHSKFTGKCGPKDKIKGIHKTRLLALDAGLFVVAGGLFKMSGFSATDVLGYVDDSDSDVDDCD</sequence>